<dbReference type="SUPFAM" id="SSF47384">
    <property type="entry name" value="Homodimeric domain of signal transducing histidine kinase"/>
    <property type="match status" value="1"/>
</dbReference>
<keyword evidence="9" id="KW-0812">Transmembrane</keyword>
<dbReference type="InterPro" id="IPR036890">
    <property type="entry name" value="HATPase_C_sf"/>
</dbReference>
<evidence type="ECO:0000313" key="15">
    <source>
        <dbReference type="Proteomes" id="UP000199064"/>
    </source>
</evidence>
<dbReference type="Pfam" id="PF13188">
    <property type="entry name" value="PAS_8"/>
    <property type="match status" value="1"/>
</dbReference>
<evidence type="ECO:0000313" key="14">
    <source>
        <dbReference type="EMBL" id="SEB68872.1"/>
    </source>
</evidence>
<evidence type="ECO:0000256" key="4">
    <source>
        <dbReference type="ARBA" id="ARBA00022553"/>
    </source>
</evidence>
<dbReference type="SUPFAM" id="SSF52172">
    <property type="entry name" value="CheY-like"/>
    <property type="match status" value="1"/>
</dbReference>
<evidence type="ECO:0000256" key="2">
    <source>
        <dbReference type="ARBA" id="ARBA00004370"/>
    </source>
</evidence>
<evidence type="ECO:0000259" key="13">
    <source>
        <dbReference type="PROSITE" id="PS50885"/>
    </source>
</evidence>
<dbReference type="InterPro" id="IPR001789">
    <property type="entry name" value="Sig_transdc_resp-reg_receiver"/>
</dbReference>
<keyword evidence="15" id="KW-1185">Reference proteome</keyword>
<dbReference type="PRINTS" id="PR00344">
    <property type="entry name" value="BCTRLSENSOR"/>
</dbReference>
<dbReference type="FunFam" id="1.10.287.130:FF:000001">
    <property type="entry name" value="Two-component sensor histidine kinase"/>
    <property type="match status" value="1"/>
</dbReference>
<dbReference type="SMART" id="SM00387">
    <property type="entry name" value="HATPase_c"/>
    <property type="match status" value="1"/>
</dbReference>
<dbReference type="Gene3D" id="6.10.340.10">
    <property type="match status" value="1"/>
</dbReference>
<dbReference type="PROSITE" id="PS50885">
    <property type="entry name" value="HAMP"/>
    <property type="match status" value="1"/>
</dbReference>
<dbReference type="CDD" id="cd22890">
    <property type="entry name" value="ChiS-DBD"/>
    <property type="match status" value="1"/>
</dbReference>
<dbReference type="CDD" id="cd17574">
    <property type="entry name" value="REC_OmpR"/>
    <property type="match status" value="1"/>
</dbReference>
<dbReference type="InterPro" id="IPR003594">
    <property type="entry name" value="HATPase_dom"/>
</dbReference>
<dbReference type="GO" id="GO:0000155">
    <property type="term" value="F:phosphorelay sensor kinase activity"/>
    <property type="evidence" value="ECO:0007669"/>
    <property type="project" value="InterPro"/>
</dbReference>
<dbReference type="PROSITE" id="PS50112">
    <property type="entry name" value="PAS"/>
    <property type="match status" value="1"/>
</dbReference>
<dbReference type="AlphaFoldDB" id="A0A1H4LF09"/>
<feature type="domain" description="Histidine kinase" evidence="10">
    <location>
        <begin position="454"/>
        <end position="677"/>
    </location>
</feature>
<feature type="domain" description="PAS" evidence="12">
    <location>
        <begin position="864"/>
        <end position="900"/>
    </location>
</feature>
<dbReference type="InterPro" id="IPR011006">
    <property type="entry name" value="CheY-like_superfamily"/>
</dbReference>
<dbReference type="Gene3D" id="3.40.50.2300">
    <property type="match status" value="1"/>
</dbReference>
<dbReference type="PANTHER" id="PTHR43047:SF72">
    <property type="entry name" value="OSMOSENSING HISTIDINE PROTEIN KINASE SLN1"/>
    <property type="match status" value="1"/>
</dbReference>
<dbReference type="PANTHER" id="PTHR43047">
    <property type="entry name" value="TWO-COMPONENT HISTIDINE PROTEIN KINASE"/>
    <property type="match status" value="1"/>
</dbReference>
<dbReference type="Pfam" id="PF00072">
    <property type="entry name" value="Response_reg"/>
    <property type="match status" value="1"/>
</dbReference>
<dbReference type="EC" id="2.7.13.3" evidence="3"/>
<dbReference type="GO" id="GO:0009927">
    <property type="term" value="F:histidine phosphotransfer kinase activity"/>
    <property type="evidence" value="ECO:0007669"/>
    <property type="project" value="TreeGrafter"/>
</dbReference>
<dbReference type="SMART" id="SM00448">
    <property type="entry name" value="REC"/>
    <property type="match status" value="1"/>
</dbReference>
<keyword evidence="5" id="KW-0808">Transferase</keyword>
<accession>A0A1H4LF09</accession>
<dbReference type="Gene3D" id="3.30.565.10">
    <property type="entry name" value="Histidine kinase-like ATPase, C-terminal domain"/>
    <property type="match status" value="1"/>
</dbReference>
<organism evidence="14 15">
    <name type="scientific">Nitratireductor aquibiodomus</name>
    <dbReference type="NCBI Taxonomy" id="204799"/>
    <lineage>
        <taxon>Bacteria</taxon>
        <taxon>Pseudomonadati</taxon>
        <taxon>Pseudomonadota</taxon>
        <taxon>Alphaproteobacteria</taxon>
        <taxon>Hyphomicrobiales</taxon>
        <taxon>Phyllobacteriaceae</taxon>
        <taxon>Nitratireductor</taxon>
    </lineage>
</organism>
<evidence type="ECO:0000256" key="7">
    <source>
        <dbReference type="ARBA" id="ARBA00023012"/>
    </source>
</evidence>
<keyword evidence="7" id="KW-0902">Two-component regulatory system</keyword>
<evidence type="ECO:0000259" key="10">
    <source>
        <dbReference type="PROSITE" id="PS50109"/>
    </source>
</evidence>
<keyword evidence="6 14" id="KW-0418">Kinase</keyword>
<dbReference type="Pfam" id="PF00512">
    <property type="entry name" value="HisKA"/>
    <property type="match status" value="1"/>
</dbReference>
<comment type="subcellular location">
    <subcellularLocation>
        <location evidence="2">Membrane</location>
    </subcellularLocation>
</comment>
<feature type="transmembrane region" description="Helical" evidence="9">
    <location>
        <begin position="344"/>
        <end position="364"/>
    </location>
</feature>
<dbReference type="RefSeq" id="WP_090329182.1">
    <property type="nucleotide sequence ID" value="NZ_FNSL01000001.1"/>
</dbReference>
<dbReference type="InterPro" id="IPR003661">
    <property type="entry name" value="HisK_dim/P_dom"/>
</dbReference>
<protein>
    <recommendedName>
        <fullName evidence="3">histidine kinase</fullName>
        <ecNumber evidence="3">2.7.13.3</ecNumber>
    </recommendedName>
</protein>
<dbReference type="SMART" id="SM00304">
    <property type="entry name" value="HAMP"/>
    <property type="match status" value="1"/>
</dbReference>
<dbReference type="PROSITE" id="PS50109">
    <property type="entry name" value="HIS_KIN"/>
    <property type="match status" value="1"/>
</dbReference>
<gene>
    <name evidence="14" type="ORF">SAMN05216452_2780</name>
</gene>
<dbReference type="PROSITE" id="PS50110">
    <property type="entry name" value="RESPONSE_REGULATORY"/>
    <property type="match status" value="1"/>
</dbReference>
<dbReference type="CDD" id="cd00082">
    <property type="entry name" value="HisKA"/>
    <property type="match status" value="1"/>
</dbReference>
<evidence type="ECO:0000256" key="6">
    <source>
        <dbReference type="ARBA" id="ARBA00022777"/>
    </source>
</evidence>
<evidence type="ECO:0000256" key="9">
    <source>
        <dbReference type="SAM" id="Phobius"/>
    </source>
</evidence>
<reference evidence="15" key="1">
    <citation type="submission" date="2016-10" db="EMBL/GenBank/DDBJ databases">
        <authorList>
            <person name="Varghese N."/>
            <person name="Submissions S."/>
        </authorList>
    </citation>
    <scope>NUCLEOTIDE SEQUENCE [LARGE SCALE GENOMIC DNA]</scope>
    <source>
        <strain evidence="15">ES.061</strain>
    </source>
</reference>
<feature type="modified residue" description="4-aspartylphosphate" evidence="8">
    <location>
        <position position="765"/>
    </location>
</feature>
<dbReference type="EMBL" id="FNSL01000001">
    <property type="protein sequence ID" value="SEB68872.1"/>
    <property type="molecule type" value="Genomic_DNA"/>
</dbReference>
<evidence type="ECO:0000256" key="5">
    <source>
        <dbReference type="ARBA" id="ARBA00022679"/>
    </source>
</evidence>
<dbReference type="InterPro" id="IPR004358">
    <property type="entry name" value="Sig_transdc_His_kin-like_C"/>
</dbReference>
<dbReference type="InterPro" id="IPR003660">
    <property type="entry name" value="HAMP_dom"/>
</dbReference>
<keyword evidence="9" id="KW-0472">Membrane</keyword>
<dbReference type="Proteomes" id="UP000199064">
    <property type="component" value="Unassembled WGS sequence"/>
</dbReference>
<evidence type="ECO:0000259" key="12">
    <source>
        <dbReference type="PROSITE" id="PS50112"/>
    </source>
</evidence>
<dbReference type="CDD" id="cd06225">
    <property type="entry name" value="HAMP"/>
    <property type="match status" value="1"/>
</dbReference>
<dbReference type="Pfam" id="PF02518">
    <property type="entry name" value="HATPase_c"/>
    <property type="match status" value="1"/>
</dbReference>
<evidence type="ECO:0000256" key="8">
    <source>
        <dbReference type="PROSITE-ProRule" id="PRU00169"/>
    </source>
</evidence>
<evidence type="ECO:0000259" key="11">
    <source>
        <dbReference type="PROSITE" id="PS50110"/>
    </source>
</evidence>
<dbReference type="Gene3D" id="1.10.287.130">
    <property type="match status" value="1"/>
</dbReference>
<dbReference type="SUPFAM" id="SSF158472">
    <property type="entry name" value="HAMP domain-like"/>
    <property type="match status" value="1"/>
</dbReference>
<dbReference type="InterPro" id="IPR005467">
    <property type="entry name" value="His_kinase_dom"/>
</dbReference>
<dbReference type="InterPro" id="IPR000014">
    <property type="entry name" value="PAS"/>
</dbReference>
<dbReference type="SMART" id="SM00388">
    <property type="entry name" value="HisKA"/>
    <property type="match status" value="1"/>
</dbReference>
<dbReference type="InterPro" id="IPR036097">
    <property type="entry name" value="HisK_dim/P_sf"/>
</dbReference>
<evidence type="ECO:0000256" key="3">
    <source>
        <dbReference type="ARBA" id="ARBA00012438"/>
    </source>
</evidence>
<name>A0A1H4LF09_9HYPH</name>
<dbReference type="SUPFAM" id="SSF55785">
    <property type="entry name" value="PYP-like sensor domain (PAS domain)"/>
    <property type="match status" value="1"/>
</dbReference>
<evidence type="ECO:0000256" key="1">
    <source>
        <dbReference type="ARBA" id="ARBA00000085"/>
    </source>
</evidence>
<proteinExistence type="predicted"/>
<dbReference type="Pfam" id="PF00672">
    <property type="entry name" value="HAMP"/>
    <property type="match status" value="1"/>
</dbReference>
<dbReference type="Gene3D" id="3.30.450.20">
    <property type="entry name" value="PAS domain"/>
    <property type="match status" value="1"/>
</dbReference>
<dbReference type="InterPro" id="IPR035965">
    <property type="entry name" value="PAS-like_dom_sf"/>
</dbReference>
<feature type="domain" description="HAMP" evidence="13">
    <location>
        <begin position="365"/>
        <end position="418"/>
    </location>
</feature>
<keyword evidence="4 8" id="KW-0597">Phosphoprotein</keyword>
<feature type="domain" description="Response regulatory" evidence="11">
    <location>
        <begin position="716"/>
        <end position="832"/>
    </location>
</feature>
<dbReference type="GO" id="GO:0005886">
    <property type="term" value="C:plasma membrane"/>
    <property type="evidence" value="ECO:0007669"/>
    <property type="project" value="TreeGrafter"/>
</dbReference>
<comment type="catalytic activity">
    <reaction evidence="1">
        <text>ATP + protein L-histidine = ADP + protein N-phospho-L-histidine.</text>
        <dbReference type="EC" id="2.7.13.3"/>
    </reaction>
</comment>
<dbReference type="CDD" id="cd16922">
    <property type="entry name" value="HATPase_EvgS-ArcB-TorS-like"/>
    <property type="match status" value="1"/>
</dbReference>
<dbReference type="SUPFAM" id="SSF55874">
    <property type="entry name" value="ATPase domain of HSP90 chaperone/DNA topoisomerase II/histidine kinase"/>
    <property type="match status" value="1"/>
</dbReference>
<keyword evidence="9" id="KW-1133">Transmembrane helix</keyword>
<sequence>MNWRRVLPAGFQARLLLVLFAVSIVPLAISAAAFYSLVNANIARETFEKIAFARDAKTSELTQYVSFAKRQAESLAQTNIARYSIGDFYGFSYAMSQMAPDEEQAAEELRSLFEVGPNEPARAEAPSHDRLLREALAYANAHSQFHEEYLTFVESSEFDNVYLVNARGRVVYSVFKDDYLGTLLTNGDSTLSRALMELRPAADDRHIVFYDFARDPRTGEFAAYFAVRVNLYQRANGAAILRLPASKLASLLGGHEGVNGTLSLISSRGAVIASSAPALKTGMSASMPEAMEAKSGVTMLETGLLGAPALSAWTHLLLPDATWLFAVDADAASAFAASTRLRNLILALAALALPLILLLSYYLARSQTRPLKSVTDAAEAVADGALDMSLPKFDQPTEFARLSHSVARMRDALRDQLQLISQKNRELKVHIREIGEKNAELEQADRMKDQFLANTSHELRTPLNGIIGISETLAAGAAGDIAPTQRNQLQLITFSARRLSRLVDDLLDLYRIRQGRMRLDIQGVDVATSVRQVLLLSEPLLSGEPVSLRVDIPDVTPPVIADPVRFEQILYNLIGNAIKYVDDGHIHVTAWHEGEGDSATVSVAVEDTGRGISPENLERIFQPLEQAESDDVTQKKSGTGLGLAIARNLAALLGGTLTATSEPGKGSRFVLQLPAASADAAEQARGKYPGGLHQTINALDAFEAPASQRDDANAPTIVVVDDEPINLQVLRNVLLPQGYRVICADNGRDGIEAVLEHKPDLLILDVMMDDLSGLEVARTLRRQFSLIDLPIIMVTARSRTRDMIAGFEAGANDYVVKPFVKDELLTRISTLIDASRARSRAEENQELRDEVDRRIQVEDALRLSQRRMARLLDALEAGLVCVNDKTIITYANRAAETIFGRPLDRATPLSLLLPSDMAALLDSQCRVDGESSATLHLGGREFTINAFELEPEAGAGMALVLSDASLEAENLLVSVRGAIDSALPVMAGEAQVEPGPASDEAYRALIVQVMTGSLNLWRDVTGKERIEFAEESGIWRVSLDKTSLQTRTLDKYLLIETLPLNPRWRDVVRSAEFTLARAAAADRQAEAQKLAADLARLREHLRIANAPRQRQDQPTAADH</sequence>